<keyword evidence="2" id="KW-1133">Transmembrane helix</keyword>
<feature type="transmembrane region" description="Helical" evidence="2">
    <location>
        <begin position="30"/>
        <end position="51"/>
    </location>
</feature>
<name>A0A6C0LT82_9ZZZZ</name>
<evidence type="ECO:0000256" key="2">
    <source>
        <dbReference type="SAM" id="Phobius"/>
    </source>
</evidence>
<evidence type="ECO:0000256" key="1">
    <source>
        <dbReference type="SAM" id="MobiDB-lite"/>
    </source>
</evidence>
<feature type="region of interest" description="Disordered" evidence="1">
    <location>
        <begin position="90"/>
        <end position="115"/>
    </location>
</feature>
<keyword evidence="2" id="KW-0472">Membrane</keyword>
<accession>A0A6C0LT82</accession>
<reference evidence="3" key="1">
    <citation type="journal article" date="2020" name="Nature">
        <title>Giant virus diversity and host interactions through global metagenomics.</title>
        <authorList>
            <person name="Schulz F."/>
            <person name="Roux S."/>
            <person name="Paez-Espino D."/>
            <person name="Jungbluth S."/>
            <person name="Walsh D.A."/>
            <person name="Denef V.J."/>
            <person name="McMahon K.D."/>
            <person name="Konstantinidis K.T."/>
            <person name="Eloe-Fadrosh E.A."/>
            <person name="Kyrpides N.C."/>
            <person name="Woyke T."/>
        </authorList>
    </citation>
    <scope>NUCLEOTIDE SEQUENCE</scope>
    <source>
        <strain evidence="3">GVMAG-S-1016704-121</strain>
    </source>
</reference>
<organism evidence="3">
    <name type="scientific">viral metagenome</name>
    <dbReference type="NCBI Taxonomy" id="1070528"/>
    <lineage>
        <taxon>unclassified sequences</taxon>
        <taxon>metagenomes</taxon>
        <taxon>organismal metagenomes</taxon>
    </lineage>
</organism>
<proteinExistence type="predicted"/>
<feature type="region of interest" description="Disordered" evidence="1">
    <location>
        <begin position="160"/>
        <end position="251"/>
    </location>
</feature>
<sequence>MQQIVKKIIVLLISATISAIVYLLSPKDMFAPVLGLVASTAMVGLCTNNILIKIFGRENQIDNEQVRMDDIPSEYYAQQAIEEELLRQGEKSFEGEGSTETGDDKPYAVDDATTEPEPVKIQDKSVSFADNIAEYKEYVPDEDPPKRRRRRKQAIQEFVEVIGTDGGESGSTSERHEDRIVELNESGLEHTQPESAIIESPTTEPIAELEHDKQHDIPLIDDGPPHVEDVPEGAAESPPTSPKKHRRRSRK</sequence>
<feature type="transmembrane region" description="Helical" evidence="2">
    <location>
        <begin position="7"/>
        <end position="24"/>
    </location>
</feature>
<feature type="compositionally biased region" description="Basic and acidic residues" evidence="1">
    <location>
        <begin position="173"/>
        <end position="192"/>
    </location>
</feature>
<dbReference type="EMBL" id="MN740563">
    <property type="protein sequence ID" value="QHU33807.1"/>
    <property type="molecule type" value="Genomic_DNA"/>
</dbReference>
<feature type="compositionally biased region" description="Basic residues" evidence="1">
    <location>
        <begin position="242"/>
        <end position="251"/>
    </location>
</feature>
<dbReference type="AlphaFoldDB" id="A0A6C0LT82"/>
<protein>
    <submittedName>
        <fullName evidence="3">Uncharacterized protein</fullName>
    </submittedName>
</protein>
<evidence type="ECO:0000313" key="3">
    <source>
        <dbReference type="EMBL" id="QHU33807.1"/>
    </source>
</evidence>
<keyword evidence="2" id="KW-0812">Transmembrane</keyword>
<feature type="compositionally biased region" description="Basic and acidic residues" evidence="1">
    <location>
        <begin position="208"/>
        <end position="229"/>
    </location>
</feature>